<dbReference type="OrthoDB" id="508139at2759"/>
<reference evidence="1 2" key="1">
    <citation type="journal article" date="2018" name="IMA Fungus">
        <title>IMA Genome-F 9: Draft genome sequence of Annulohypoxylon stygium, Aspergillus mulundensis, Berkeleyomyces basicola (syn. Thielaviopsis basicola), Ceratocystis smalleyi, two Cercospora beticola strains, Coleophoma cylindrospora, Fusarium fracticaudum, Phialophora cf. hyalina, and Morchella septimelata.</title>
        <authorList>
            <person name="Wingfield B.D."/>
            <person name="Bills G.F."/>
            <person name="Dong Y."/>
            <person name="Huang W."/>
            <person name="Nel W.J."/>
            <person name="Swalarsk-Parry B.S."/>
            <person name="Vaghefi N."/>
            <person name="Wilken P.M."/>
            <person name="An Z."/>
            <person name="de Beer Z.W."/>
            <person name="De Vos L."/>
            <person name="Chen L."/>
            <person name="Duong T.A."/>
            <person name="Gao Y."/>
            <person name="Hammerbacher A."/>
            <person name="Kikkert J.R."/>
            <person name="Li Y."/>
            <person name="Li H."/>
            <person name="Li K."/>
            <person name="Li Q."/>
            <person name="Liu X."/>
            <person name="Ma X."/>
            <person name="Naidoo K."/>
            <person name="Pethybridge S.J."/>
            <person name="Sun J."/>
            <person name="Steenkamp E.T."/>
            <person name="van der Nest M.A."/>
            <person name="van Wyk S."/>
            <person name="Wingfield M.J."/>
            <person name="Xiong C."/>
            <person name="Yue Q."/>
            <person name="Zhang X."/>
        </authorList>
    </citation>
    <scope>NUCLEOTIDE SEQUENCE [LARGE SCALE GENOMIC DNA]</scope>
    <source>
        <strain evidence="1 2">DSM 5745</strain>
    </source>
</reference>
<evidence type="ECO:0000313" key="1">
    <source>
        <dbReference type="EMBL" id="RDW72414.1"/>
    </source>
</evidence>
<dbReference type="Proteomes" id="UP000256690">
    <property type="component" value="Unassembled WGS sequence"/>
</dbReference>
<dbReference type="STRING" id="1810919.A0A3D8REW8"/>
<sequence length="262" mass="29692">MTFQVFDRCGTVKAKSKLVGESDEHSLTLQAQAENEAIRFWRVCGFRRIGASHWFAFLFDSQHPSRALAAASDFDPRRDNKDDPEEEACDVTFPFTKIKRRRAERLRDSLRLHHAALTLEDDELRAFFVAFSDDKTGWDEVTGFEATLLHLTACEFKPLSTQWLLENVAQADSWKAARDIGGYTPLEALKDKLETMRTQKRLVLSRRTVDASDYFRRFPDTAVSCLSLLSGQDTPVPNDECLRNGCTCGECVGGSLSARMRL</sequence>
<name>A0A3D8REW8_9EURO</name>
<accession>A0A3D8REW8</accession>
<gene>
    <name evidence="1" type="ORF">DSM5745_07586</name>
</gene>
<keyword evidence="2" id="KW-1185">Reference proteome</keyword>
<dbReference type="EMBL" id="PVWQ01000009">
    <property type="protein sequence ID" value="RDW72414.1"/>
    <property type="molecule type" value="Genomic_DNA"/>
</dbReference>
<proteinExistence type="predicted"/>
<dbReference type="GeneID" id="38117956"/>
<organism evidence="1 2">
    <name type="scientific">Aspergillus mulundensis</name>
    <dbReference type="NCBI Taxonomy" id="1810919"/>
    <lineage>
        <taxon>Eukaryota</taxon>
        <taxon>Fungi</taxon>
        <taxon>Dikarya</taxon>
        <taxon>Ascomycota</taxon>
        <taxon>Pezizomycotina</taxon>
        <taxon>Eurotiomycetes</taxon>
        <taxon>Eurotiomycetidae</taxon>
        <taxon>Eurotiales</taxon>
        <taxon>Aspergillaceae</taxon>
        <taxon>Aspergillus</taxon>
        <taxon>Aspergillus subgen. Nidulantes</taxon>
    </lineage>
</organism>
<evidence type="ECO:0000313" key="2">
    <source>
        <dbReference type="Proteomes" id="UP000256690"/>
    </source>
</evidence>
<comment type="caution">
    <text evidence="1">The sequence shown here is derived from an EMBL/GenBank/DDBJ whole genome shotgun (WGS) entry which is preliminary data.</text>
</comment>
<dbReference type="AlphaFoldDB" id="A0A3D8REW8"/>
<dbReference type="RefSeq" id="XP_026601634.1">
    <property type="nucleotide sequence ID" value="XM_026749602.1"/>
</dbReference>
<protein>
    <submittedName>
        <fullName evidence="1">Uncharacterized protein</fullName>
    </submittedName>
</protein>